<keyword evidence="1" id="KW-0472">Membrane</keyword>
<keyword evidence="3" id="KW-1185">Reference proteome</keyword>
<dbReference type="AlphaFoldDB" id="A0AAV1BDA9"/>
<evidence type="ECO:0000313" key="3">
    <source>
        <dbReference type="Proteomes" id="UP001157006"/>
    </source>
</evidence>
<reference evidence="2 3" key="1">
    <citation type="submission" date="2023-01" db="EMBL/GenBank/DDBJ databases">
        <authorList>
            <person name="Kreplak J."/>
        </authorList>
    </citation>
    <scope>NUCLEOTIDE SEQUENCE [LARGE SCALE GENOMIC DNA]</scope>
</reference>
<dbReference type="Proteomes" id="UP001157006">
    <property type="component" value="Chromosome 6"/>
</dbReference>
<evidence type="ECO:0008006" key="4">
    <source>
        <dbReference type="Google" id="ProtNLM"/>
    </source>
</evidence>
<name>A0AAV1BDA9_VICFA</name>
<gene>
    <name evidence="2" type="ORF">VFH_VI176440</name>
</gene>
<protein>
    <recommendedName>
        <fullName evidence="4">Transmembrane protein</fullName>
    </recommendedName>
</protein>
<feature type="transmembrane region" description="Helical" evidence="1">
    <location>
        <begin position="99"/>
        <end position="120"/>
    </location>
</feature>
<evidence type="ECO:0000313" key="2">
    <source>
        <dbReference type="EMBL" id="CAI8619542.1"/>
    </source>
</evidence>
<organism evidence="2 3">
    <name type="scientific">Vicia faba</name>
    <name type="common">Broad bean</name>
    <name type="synonym">Faba vulgaris</name>
    <dbReference type="NCBI Taxonomy" id="3906"/>
    <lineage>
        <taxon>Eukaryota</taxon>
        <taxon>Viridiplantae</taxon>
        <taxon>Streptophyta</taxon>
        <taxon>Embryophyta</taxon>
        <taxon>Tracheophyta</taxon>
        <taxon>Spermatophyta</taxon>
        <taxon>Magnoliopsida</taxon>
        <taxon>eudicotyledons</taxon>
        <taxon>Gunneridae</taxon>
        <taxon>Pentapetalae</taxon>
        <taxon>rosids</taxon>
        <taxon>fabids</taxon>
        <taxon>Fabales</taxon>
        <taxon>Fabaceae</taxon>
        <taxon>Papilionoideae</taxon>
        <taxon>50 kb inversion clade</taxon>
        <taxon>NPAAA clade</taxon>
        <taxon>Hologalegina</taxon>
        <taxon>IRL clade</taxon>
        <taxon>Fabeae</taxon>
        <taxon>Vicia</taxon>
    </lineage>
</organism>
<keyword evidence="1" id="KW-1133">Transmembrane helix</keyword>
<evidence type="ECO:0000256" key="1">
    <source>
        <dbReference type="SAM" id="Phobius"/>
    </source>
</evidence>
<proteinExistence type="predicted"/>
<accession>A0AAV1BDA9</accession>
<sequence>MMITTSSSFEEPVTRRYSHQECEVEEFQTTGGLREVKEFQKTWFGTLLFGGCHKRILHGHVKNYQPLLKLLWTLLRENFFVHLLGTSKRPVMAPMFCRGLIWFLLVLILEFAVLILMVLFGV</sequence>
<dbReference type="EMBL" id="OX451741">
    <property type="protein sequence ID" value="CAI8619542.1"/>
    <property type="molecule type" value="Genomic_DNA"/>
</dbReference>
<keyword evidence="1" id="KW-0812">Transmembrane</keyword>